<comment type="caution">
    <text evidence="20">The sequence shown here is derived from an EMBL/GenBank/DDBJ whole genome shotgun (WGS) entry which is preliminary data.</text>
</comment>
<evidence type="ECO:0000259" key="19">
    <source>
        <dbReference type="PROSITE" id="PS50089"/>
    </source>
</evidence>
<keyword evidence="12" id="KW-0833">Ubl conjugation pathway</keyword>
<keyword evidence="13" id="KW-0862">Zinc</keyword>
<keyword evidence="11 16" id="KW-0479">Metal-binding</keyword>
<evidence type="ECO:0000256" key="10">
    <source>
        <dbReference type="ARBA" id="ARBA00022763"/>
    </source>
</evidence>
<evidence type="ECO:0000256" key="16">
    <source>
        <dbReference type="PROSITE-ProRule" id="PRU00175"/>
    </source>
</evidence>
<keyword evidence="15" id="KW-0539">Nucleus</keyword>
<evidence type="ECO:0000256" key="14">
    <source>
        <dbReference type="ARBA" id="ARBA00023204"/>
    </source>
</evidence>
<evidence type="ECO:0000256" key="7">
    <source>
        <dbReference type="ARBA" id="ARBA00022574"/>
    </source>
</evidence>
<keyword evidence="10" id="KW-0227">DNA damage</keyword>
<sequence length="837" mass="92674">MSRLTRAAGRRPLTRSRTSSSSGNGRVISISSDEEGEDLQVTASREGVVEEHRNESSSSSSFSLSSTESPPRRIREMFDNDIEVILDDSSGSFELDDSDVELVQNSDEDSNPRPGGFMPASSPSSSNQSNQEAVLASPSSASSPGRLSFPALSAVAQRMTDELRRVLNGASLPARAPTLNSSISASSSTSAEPEDIAEVEGILEPEEPEVVEVFNLPEPAVEVVVGLEQLEERVLNYENEIGVVGGGRSRPPSPIPGPSHGNRQPSTVQNQRRRSLGEMIVDVYRRAVEGTITNNGESEASDQEDDDVQNDSNEAEENGPPPQKMPRLDTSVRSDDEEGFMCTICYEYFTNSGEHRVCCLKCGHVFGKNCIEKWINTQKRCPQCNCKAVKRDIRVLYVKNLKVMDTAELDRVKKELQDAKEERSRVDLSNAHLRAQVDLKSREITRLYDENKRLKISRSSTEIQEVIDVEPRPVRGSESASHMNMFSSLRMPKAVLIKRFDIKEGSARVGAYNEWMNLLVTSHGITSALYPNGCYGIKKINTLDMKAFQSFPVHQRALRDMAFSQAQNDLLLTVGLDKKAVLFNCNSNCPVQTFPTESPLWSCCWNSVDQNIFYVGNVTGKIISYDIRAPQEPLSTLDIPTPCKDAAARLKFVPPAYQNQTFNMSGLLVQKLNSTWFCEMLGGNNSDPRFHQLPLEGPFLNADFEPSSRHVLVSSRPKVNAKIGTSHVVCTLGKVYSDIEQRDVFNCEIVQSIYGGFQEASILCRSALVSPQQGQVYVAANGEGVRTVRLWDIANLEQKTLLRIPADAALDFVPGKVNDLNFMGIITDKFVDLYDMK</sequence>
<dbReference type="InterPro" id="IPR056527">
    <property type="entry name" value="WD40_RFWD3"/>
</dbReference>
<proteinExistence type="predicted"/>
<evidence type="ECO:0000256" key="6">
    <source>
        <dbReference type="ARBA" id="ARBA00022490"/>
    </source>
</evidence>
<dbReference type="PROSITE" id="PS50089">
    <property type="entry name" value="ZF_RING_2"/>
    <property type="match status" value="1"/>
</dbReference>
<dbReference type="PANTHER" id="PTHR16047:SF7">
    <property type="entry name" value="E3 UBIQUITIN-PROTEIN LIGASE RFWD3"/>
    <property type="match status" value="1"/>
</dbReference>
<dbReference type="InterPro" id="IPR001680">
    <property type="entry name" value="WD40_rpt"/>
</dbReference>
<evidence type="ECO:0000256" key="2">
    <source>
        <dbReference type="ARBA" id="ARBA00004322"/>
    </source>
</evidence>
<feature type="domain" description="RING-type" evidence="19">
    <location>
        <begin position="342"/>
        <end position="385"/>
    </location>
</feature>
<feature type="compositionally biased region" description="Low complexity" evidence="18">
    <location>
        <begin position="56"/>
        <end position="69"/>
    </location>
</feature>
<dbReference type="Gene3D" id="2.130.10.10">
    <property type="entry name" value="YVTN repeat-like/Quinoprotein amine dehydrogenase"/>
    <property type="match status" value="1"/>
</dbReference>
<dbReference type="InterPro" id="IPR013083">
    <property type="entry name" value="Znf_RING/FYVE/PHD"/>
</dbReference>
<dbReference type="Proteomes" id="UP001642540">
    <property type="component" value="Unassembled WGS sequence"/>
</dbReference>
<dbReference type="CDD" id="cd16450">
    <property type="entry name" value="mRING-C3HGC3_RFWD3"/>
    <property type="match status" value="1"/>
</dbReference>
<protein>
    <recommendedName>
        <fullName evidence="5">RING-type E3 ubiquitin transferase</fullName>
        <ecNumber evidence="5">2.3.2.27</ecNumber>
    </recommendedName>
</protein>
<keyword evidence="21" id="KW-1185">Reference proteome</keyword>
<evidence type="ECO:0000256" key="13">
    <source>
        <dbReference type="ARBA" id="ARBA00022833"/>
    </source>
</evidence>
<keyword evidence="11 16" id="KW-0863">Zinc-finger</keyword>
<dbReference type="PANTHER" id="PTHR16047">
    <property type="entry name" value="RFWD3 PROTEIN"/>
    <property type="match status" value="1"/>
</dbReference>
<feature type="region of interest" description="Disordered" evidence="18">
    <location>
        <begin position="1"/>
        <end position="75"/>
    </location>
</feature>
<evidence type="ECO:0000256" key="8">
    <source>
        <dbReference type="ARBA" id="ARBA00022679"/>
    </source>
</evidence>
<keyword evidence="6" id="KW-0963">Cytoplasm</keyword>
<dbReference type="SMART" id="SM00184">
    <property type="entry name" value="RING"/>
    <property type="match status" value="1"/>
</dbReference>
<reference evidence="20 21" key="1">
    <citation type="submission" date="2024-08" db="EMBL/GenBank/DDBJ databases">
        <authorList>
            <person name="Cucini C."/>
            <person name="Frati F."/>
        </authorList>
    </citation>
    <scope>NUCLEOTIDE SEQUENCE [LARGE SCALE GENOMIC DNA]</scope>
</reference>
<evidence type="ECO:0000256" key="12">
    <source>
        <dbReference type="ARBA" id="ARBA00022786"/>
    </source>
</evidence>
<accession>A0ABP1R7C4</accession>
<dbReference type="InterPro" id="IPR036322">
    <property type="entry name" value="WD40_repeat_dom_sf"/>
</dbReference>
<feature type="region of interest" description="Disordered" evidence="18">
    <location>
        <begin position="174"/>
        <end position="196"/>
    </location>
</feature>
<dbReference type="EC" id="2.3.2.27" evidence="5"/>
<evidence type="ECO:0000313" key="20">
    <source>
        <dbReference type="EMBL" id="CAL8118230.1"/>
    </source>
</evidence>
<keyword evidence="14" id="KW-0234">DNA repair</keyword>
<evidence type="ECO:0000313" key="21">
    <source>
        <dbReference type="Proteomes" id="UP001642540"/>
    </source>
</evidence>
<gene>
    <name evidence="20" type="ORF">ODALV1_LOCUS18042</name>
</gene>
<evidence type="ECO:0000256" key="1">
    <source>
        <dbReference type="ARBA" id="ARBA00000900"/>
    </source>
</evidence>
<feature type="compositionally biased region" description="Acidic residues" evidence="18">
    <location>
        <begin position="299"/>
        <end position="317"/>
    </location>
</feature>
<feature type="compositionally biased region" description="Low complexity" evidence="18">
    <location>
        <begin position="15"/>
        <end position="26"/>
    </location>
</feature>
<feature type="compositionally biased region" description="Low complexity" evidence="18">
    <location>
        <begin position="121"/>
        <end position="144"/>
    </location>
</feature>
<comment type="catalytic activity">
    <reaction evidence="1">
        <text>S-ubiquitinyl-[E2 ubiquitin-conjugating enzyme]-L-cysteine + [acceptor protein]-L-lysine = [E2 ubiquitin-conjugating enzyme]-L-cysteine + N(6)-ubiquitinyl-[acceptor protein]-L-lysine.</text>
        <dbReference type="EC" id="2.3.2.27"/>
    </reaction>
</comment>
<keyword evidence="8" id="KW-0808">Transferase</keyword>
<keyword evidence="9" id="KW-0677">Repeat</keyword>
<dbReference type="SUPFAM" id="SSF57850">
    <property type="entry name" value="RING/U-box"/>
    <property type="match status" value="1"/>
</dbReference>
<keyword evidence="7" id="KW-0853">WD repeat</keyword>
<organism evidence="20 21">
    <name type="scientific">Orchesella dallaii</name>
    <dbReference type="NCBI Taxonomy" id="48710"/>
    <lineage>
        <taxon>Eukaryota</taxon>
        <taxon>Metazoa</taxon>
        <taxon>Ecdysozoa</taxon>
        <taxon>Arthropoda</taxon>
        <taxon>Hexapoda</taxon>
        <taxon>Collembola</taxon>
        <taxon>Entomobryomorpha</taxon>
        <taxon>Entomobryoidea</taxon>
        <taxon>Orchesellidae</taxon>
        <taxon>Orchesellinae</taxon>
        <taxon>Orchesella</taxon>
    </lineage>
</organism>
<feature type="compositionally biased region" description="Polar residues" evidence="18">
    <location>
        <begin position="261"/>
        <end position="270"/>
    </location>
</feature>
<feature type="region of interest" description="Disordered" evidence="18">
    <location>
        <begin position="290"/>
        <end position="332"/>
    </location>
</feature>
<name>A0ABP1R7C4_9HEXA</name>
<feature type="region of interest" description="Disordered" evidence="18">
    <location>
        <begin position="242"/>
        <end position="274"/>
    </location>
</feature>
<evidence type="ECO:0000256" key="5">
    <source>
        <dbReference type="ARBA" id="ARBA00012483"/>
    </source>
</evidence>
<dbReference type="SUPFAM" id="SSF50978">
    <property type="entry name" value="WD40 repeat-like"/>
    <property type="match status" value="1"/>
</dbReference>
<comment type="pathway">
    <text evidence="4">Protein modification; protein ubiquitination.</text>
</comment>
<dbReference type="EMBL" id="CAXLJM020000057">
    <property type="protein sequence ID" value="CAL8118230.1"/>
    <property type="molecule type" value="Genomic_DNA"/>
</dbReference>
<evidence type="ECO:0000256" key="9">
    <source>
        <dbReference type="ARBA" id="ARBA00022737"/>
    </source>
</evidence>
<dbReference type="InterPro" id="IPR001841">
    <property type="entry name" value="Znf_RING"/>
</dbReference>
<evidence type="ECO:0000256" key="4">
    <source>
        <dbReference type="ARBA" id="ARBA00004906"/>
    </source>
</evidence>
<feature type="region of interest" description="Disordered" evidence="18">
    <location>
        <begin position="89"/>
        <end position="146"/>
    </location>
</feature>
<dbReference type="Pfam" id="PF23419">
    <property type="entry name" value="WD40_RFWD3"/>
    <property type="match status" value="1"/>
</dbReference>
<dbReference type="Pfam" id="PF13639">
    <property type="entry name" value="zf-RING_2"/>
    <property type="match status" value="1"/>
</dbReference>
<evidence type="ECO:0000256" key="15">
    <source>
        <dbReference type="ARBA" id="ARBA00023242"/>
    </source>
</evidence>
<dbReference type="SMART" id="SM00320">
    <property type="entry name" value="WD40"/>
    <property type="match status" value="2"/>
</dbReference>
<dbReference type="Gene3D" id="3.30.40.10">
    <property type="entry name" value="Zinc/RING finger domain, C3HC4 (zinc finger)"/>
    <property type="match status" value="1"/>
</dbReference>
<feature type="coiled-coil region" evidence="17">
    <location>
        <begin position="402"/>
        <end position="429"/>
    </location>
</feature>
<comment type="subcellular location">
    <subcellularLocation>
        <location evidence="3">Cytoplasm</location>
    </subcellularLocation>
    <subcellularLocation>
        <location evidence="2">Nucleus</location>
        <location evidence="2">PML body</location>
    </subcellularLocation>
</comment>
<keyword evidence="17" id="KW-0175">Coiled coil</keyword>
<evidence type="ECO:0000256" key="3">
    <source>
        <dbReference type="ARBA" id="ARBA00004496"/>
    </source>
</evidence>
<evidence type="ECO:0000256" key="18">
    <source>
        <dbReference type="SAM" id="MobiDB-lite"/>
    </source>
</evidence>
<evidence type="ECO:0000256" key="17">
    <source>
        <dbReference type="SAM" id="Coils"/>
    </source>
</evidence>
<dbReference type="InterPro" id="IPR037381">
    <property type="entry name" value="RFWD3"/>
</dbReference>
<dbReference type="InterPro" id="IPR015943">
    <property type="entry name" value="WD40/YVTN_repeat-like_dom_sf"/>
</dbReference>
<evidence type="ECO:0000256" key="11">
    <source>
        <dbReference type="ARBA" id="ARBA00022771"/>
    </source>
</evidence>
<feature type="compositionally biased region" description="Low complexity" evidence="18">
    <location>
        <begin position="181"/>
        <end position="191"/>
    </location>
</feature>